<feature type="compositionally biased region" description="Basic and acidic residues" evidence="6">
    <location>
        <begin position="476"/>
        <end position="493"/>
    </location>
</feature>
<keyword evidence="9" id="KW-1185">Reference proteome</keyword>
<dbReference type="RefSeq" id="WP_202236175.1">
    <property type="nucleotide sequence ID" value="NZ_AP018365.1"/>
</dbReference>
<dbReference type="Gene3D" id="3.30.565.10">
    <property type="entry name" value="Histidine kinase-like ATPase, C-terminal domain"/>
    <property type="match status" value="1"/>
</dbReference>
<evidence type="ECO:0000256" key="1">
    <source>
        <dbReference type="ARBA" id="ARBA00000085"/>
    </source>
</evidence>
<gene>
    <name evidence="8" type="ORF">RVR_7016</name>
</gene>
<keyword evidence="3" id="KW-0597">Phosphoprotein</keyword>
<dbReference type="PANTHER" id="PTHR45436:SF5">
    <property type="entry name" value="SENSOR HISTIDINE KINASE TRCS"/>
    <property type="match status" value="1"/>
</dbReference>
<dbReference type="GO" id="GO:0005886">
    <property type="term" value="C:plasma membrane"/>
    <property type="evidence" value="ECO:0007669"/>
    <property type="project" value="TreeGrafter"/>
</dbReference>
<evidence type="ECO:0000256" key="4">
    <source>
        <dbReference type="ARBA" id="ARBA00022679"/>
    </source>
</evidence>
<feature type="region of interest" description="Disordered" evidence="6">
    <location>
        <begin position="374"/>
        <end position="534"/>
    </location>
</feature>
<evidence type="ECO:0000256" key="5">
    <source>
        <dbReference type="ARBA" id="ARBA00022777"/>
    </source>
</evidence>
<keyword evidence="4" id="KW-0808">Transferase</keyword>
<comment type="catalytic activity">
    <reaction evidence="1">
        <text>ATP + protein L-histidine = ADP + protein N-phospho-L-histidine.</text>
        <dbReference type="EC" id="2.7.13.3"/>
    </reaction>
</comment>
<reference evidence="8 9" key="3">
    <citation type="journal article" date="2011" name="Nat. Chem. Biol.">
        <title>Reveromycin A biosynthesis uses RevG and RevJ for stereospecific spiroacetal formation.</title>
        <authorList>
            <person name="Takahashi S."/>
            <person name="Toyoda A."/>
            <person name="Sekiyama Y."/>
            <person name="Takagi H."/>
            <person name="Nogawa T."/>
            <person name="Uramoto M."/>
            <person name="Suzuki R."/>
            <person name="Koshino H."/>
            <person name="Kumano T."/>
            <person name="Panthee S."/>
            <person name="Dairi T."/>
            <person name="Ishikawa J."/>
            <person name="Ikeda H."/>
            <person name="Sakaki Y."/>
            <person name="Osada H."/>
        </authorList>
    </citation>
    <scope>NUCLEOTIDE SEQUENCE [LARGE SCALE GENOMIC DNA]</scope>
    <source>
        <strain evidence="8 9">SN-593</strain>
    </source>
</reference>
<evidence type="ECO:0000256" key="6">
    <source>
        <dbReference type="SAM" id="MobiDB-lite"/>
    </source>
</evidence>
<dbReference type="InterPro" id="IPR036890">
    <property type="entry name" value="HATPase_C_sf"/>
</dbReference>
<accession>A0A7U3VQW1</accession>
<feature type="compositionally biased region" description="Low complexity" evidence="6">
    <location>
        <begin position="423"/>
        <end position="438"/>
    </location>
</feature>
<dbReference type="GO" id="GO:0000160">
    <property type="term" value="P:phosphorelay signal transduction system"/>
    <property type="evidence" value="ECO:0007669"/>
    <property type="project" value="TreeGrafter"/>
</dbReference>
<feature type="domain" description="Histidine kinase/HSP90-like ATPase" evidence="7">
    <location>
        <begin position="252"/>
        <end position="360"/>
    </location>
</feature>
<dbReference type="KEGG" id="arev:RVR_7016"/>
<proteinExistence type="predicted"/>
<evidence type="ECO:0000313" key="9">
    <source>
        <dbReference type="Proteomes" id="UP000595703"/>
    </source>
</evidence>
<evidence type="ECO:0000313" key="8">
    <source>
        <dbReference type="EMBL" id="BBB00109.1"/>
    </source>
</evidence>
<dbReference type="SUPFAM" id="SSF55874">
    <property type="entry name" value="ATPase domain of HSP90 chaperone/DNA topoisomerase II/histidine kinase"/>
    <property type="match status" value="1"/>
</dbReference>
<reference evidence="8 9" key="1">
    <citation type="journal article" date="2010" name="J. Bacteriol.">
        <title>Biochemical characterization of a novel indole prenyltransferase from Streptomyces sp. SN-593.</title>
        <authorList>
            <person name="Takahashi S."/>
            <person name="Takagi H."/>
            <person name="Toyoda A."/>
            <person name="Uramoto M."/>
            <person name="Nogawa T."/>
            <person name="Ueki M."/>
            <person name="Sakaki Y."/>
            <person name="Osada H."/>
        </authorList>
    </citation>
    <scope>NUCLEOTIDE SEQUENCE [LARGE SCALE GENOMIC DNA]</scope>
    <source>
        <strain evidence="8 9">SN-593</strain>
    </source>
</reference>
<feature type="compositionally biased region" description="Low complexity" evidence="6">
    <location>
        <begin position="452"/>
        <end position="462"/>
    </location>
</feature>
<evidence type="ECO:0000259" key="7">
    <source>
        <dbReference type="Pfam" id="PF02518"/>
    </source>
</evidence>
<dbReference type="GO" id="GO:0004673">
    <property type="term" value="F:protein histidine kinase activity"/>
    <property type="evidence" value="ECO:0007669"/>
    <property type="project" value="UniProtKB-EC"/>
</dbReference>
<evidence type="ECO:0000256" key="3">
    <source>
        <dbReference type="ARBA" id="ARBA00022553"/>
    </source>
</evidence>
<dbReference type="PANTHER" id="PTHR45436">
    <property type="entry name" value="SENSOR HISTIDINE KINASE YKOH"/>
    <property type="match status" value="1"/>
</dbReference>
<keyword evidence="5 8" id="KW-0418">Kinase</keyword>
<feature type="compositionally biased region" description="Polar residues" evidence="6">
    <location>
        <begin position="523"/>
        <end position="534"/>
    </location>
</feature>
<dbReference type="EMBL" id="AP018365">
    <property type="protein sequence ID" value="BBB00109.1"/>
    <property type="molecule type" value="Genomic_DNA"/>
</dbReference>
<dbReference type="AlphaFoldDB" id="A0A7U3VQW1"/>
<evidence type="ECO:0000256" key="2">
    <source>
        <dbReference type="ARBA" id="ARBA00012438"/>
    </source>
</evidence>
<dbReference type="InterPro" id="IPR050428">
    <property type="entry name" value="TCS_sensor_his_kinase"/>
</dbReference>
<dbReference type="EC" id="2.7.13.3" evidence="2"/>
<organism evidence="8 9">
    <name type="scientific">Actinacidiphila reveromycinica</name>
    <dbReference type="NCBI Taxonomy" id="659352"/>
    <lineage>
        <taxon>Bacteria</taxon>
        <taxon>Bacillati</taxon>
        <taxon>Actinomycetota</taxon>
        <taxon>Actinomycetes</taxon>
        <taxon>Kitasatosporales</taxon>
        <taxon>Streptomycetaceae</taxon>
        <taxon>Actinacidiphila</taxon>
    </lineage>
</organism>
<feature type="compositionally biased region" description="Low complexity" evidence="6">
    <location>
        <begin position="495"/>
        <end position="505"/>
    </location>
</feature>
<dbReference type="Proteomes" id="UP000595703">
    <property type="component" value="Chromosome"/>
</dbReference>
<sequence>MTTLIQEAAAALLLALVLVAGGAALRFRRIARARQRQAEQQHAGDRSSLLAEQERVRQLAARQRTLEDALGYLASTGLAEATAAALEPGENREVEFVLPEPLAGTPAAQRVEELVSRHTALVRQTRRDAQDAARQEVAQAQEDARDATRAAVLTFASALVSLGAELAEEVSVGVRRHHGDDAYETLMEIDHTAQQMLRVAQGYMVLSGGTLGRRLPATEFTDIARAAMGRIQNYDRVRAQELDRAVVPRAVEALVHTLAILLDNAVRYAPPTSYAEVSFRTGHNGVTVIVDDAGLQMSPEQLERAREILGGRQSLDIHALGAYPQTGFRVAAQLSARYGFRIDLEAPNLFGGTRALVFVPSALLTTLPVEQPAGHLPGRGAEQPYVPQQSGAGAAPRPGHPEARSPQPVQAAQDPQPYRPDARSGAAADAPPAVTASGLTRRRRRPQPAPAPAESAVPAAEPRPGRPDIAAAWADGSRRGRALAEQRPSERSEQGPSPSESAPSGPAGGRDTRGGDAGGRGTSQNTSATSKGDS</sequence>
<reference evidence="8 9" key="2">
    <citation type="journal article" date="2011" name="J. Antibiot.">
        <title>Furaquinocins I and J: novel polyketide isoprenoid hybrid compounds from Streptomyces reveromyceticus SN-593.</title>
        <authorList>
            <person name="Panthee S."/>
            <person name="Takahashi S."/>
            <person name="Takagi H."/>
            <person name="Nogawa T."/>
            <person name="Oowada E."/>
            <person name="Uramoto M."/>
            <person name="Osada H."/>
        </authorList>
    </citation>
    <scope>NUCLEOTIDE SEQUENCE [LARGE SCALE GENOMIC DNA]</scope>
    <source>
        <strain evidence="8 9">SN-593</strain>
    </source>
</reference>
<reference evidence="8 9" key="4">
    <citation type="journal article" date="2020" name="Sci. Rep.">
        <title>beta-carboline chemical signals induce reveromycin production through a LuxR family regulator in Streptomyces sp. SN-593.</title>
        <authorList>
            <person name="Panthee S."/>
            <person name="Kito N."/>
            <person name="Hayashi T."/>
            <person name="Shimizu T."/>
            <person name="Ishikawa J."/>
            <person name="Hamamoto H."/>
            <person name="Osada H."/>
            <person name="Takahashi S."/>
        </authorList>
    </citation>
    <scope>NUCLEOTIDE SEQUENCE [LARGE SCALE GENOMIC DNA]</scope>
    <source>
        <strain evidence="8 9">SN-593</strain>
    </source>
</reference>
<name>A0A7U3VQW1_9ACTN</name>
<dbReference type="InterPro" id="IPR003594">
    <property type="entry name" value="HATPase_dom"/>
</dbReference>
<dbReference type="Pfam" id="PF02518">
    <property type="entry name" value="HATPase_c"/>
    <property type="match status" value="1"/>
</dbReference>
<protein>
    <recommendedName>
        <fullName evidence="2">histidine kinase</fullName>
        <ecNumber evidence="2">2.7.13.3</ecNumber>
    </recommendedName>
</protein>
<feature type="compositionally biased region" description="Low complexity" evidence="6">
    <location>
        <begin position="406"/>
        <end position="416"/>
    </location>
</feature>